<proteinExistence type="predicted"/>
<reference evidence="1" key="1">
    <citation type="submission" date="2016-12" db="EMBL/GenBank/DDBJ databases">
        <title>Transcriptomic, proteomic, and metabolomic analysis of Citrus limon response to graft inoculation by Candidatus Liberibacter asiaticus.</title>
        <authorList>
            <person name="Ramsey J."/>
            <person name="Chin E."/>
            <person name="Chavez J."/>
            <person name="Saha S."/>
            <person name="Mischuk D."/>
            <person name="Mahoney J."/>
            <person name="Mohr J."/>
            <person name="Robison F."/>
            <person name="Godfrey K."/>
            <person name="Levesque C."/>
            <person name="Foster L."/>
            <person name="Xu Y."/>
            <person name="Strickler S."/>
            <person name="Fernandez-Pozo N."/>
            <person name="Polek M.L."/>
            <person name="Giovannoni J."/>
            <person name="Mueller L.A."/>
            <person name="Slupsky C."/>
            <person name="Bruce J."/>
            <person name="Cilia M."/>
        </authorList>
    </citation>
    <scope>NUCLEOTIDE SEQUENCE</scope>
</reference>
<protein>
    <submittedName>
        <fullName evidence="1">Uncharacterized protein</fullName>
    </submittedName>
</protein>
<name>A0A1S8AC50_CITLI</name>
<accession>A0A1S8AC50</accession>
<dbReference type="EMBL" id="GFAY01000756">
    <property type="protein sequence ID" value="JAV44894.1"/>
    <property type="molecule type" value="Transcribed_RNA"/>
</dbReference>
<sequence>MCFNLGFKIKKGKYVRVNKESNINGEEESKGLLYKEIERWKKQQQEMLNQERASSLSNQSTFNN</sequence>
<organism evidence="1">
    <name type="scientific">Citrus limon</name>
    <name type="common">Lemon</name>
    <name type="synonym">Citrus medica var. limon</name>
    <dbReference type="NCBI Taxonomy" id="2708"/>
    <lineage>
        <taxon>Eukaryota</taxon>
        <taxon>Viridiplantae</taxon>
        <taxon>Streptophyta</taxon>
        <taxon>Embryophyta</taxon>
        <taxon>Tracheophyta</taxon>
        <taxon>Spermatophyta</taxon>
        <taxon>Magnoliopsida</taxon>
        <taxon>eudicotyledons</taxon>
        <taxon>Gunneridae</taxon>
        <taxon>Pentapetalae</taxon>
        <taxon>rosids</taxon>
        <taxon>malvids</taxon>
        <taxon>Sapindales</taxon>
        <taxon>Rutaceae</taxon>
        <taxon>Aurantioideae</taxon>
        <taxon>Citrus</taxon>
    </lineage>
</organism>
<dbReference type="AlphaFoldDB" id="A0A1S8AC50"/>
<evidence type="ECO:0000313" key="1">
    <source>
        <dbReference type="EMBL" id="JAV44894.1"/>
    </source>
</evidence>